<dbReference type="AlphaFoldDB" id="A0AAV2J4M5"/>
<name>A0AAV2J4M5_KNICA</name>
<protein>
    <submittedName>
        <fullName evidence="2">Uncharacterized protein</fullName>
    </submittedName>
</protein>
<reference evidence="2 3" key="1">
    <citation type="submission" date="2024-04" db="EMBL/GenBank/DDBJ databases">
        <authorList>
            <person name="Waldvogel A.-M."/>
            <person name="Schoenle A."/>
        </authorList>
    </citation>
    <scope>NUCLEOTIDE SEQUENCE [LARGE SCALE GENOMIC DNA]</scope>
</reference>
<feature type="region of interest" description="Disordered" evidence="1">
    <location>
        <begin position="35"/>
        <end position="58"/>
    </location>
</feature>
<dbReference type="Proteomes" id="UP001497482">
    <property type="component" value="Chromosome 11"/>
</dbReference>
<dbReference type="EMBL" id="OZ035833">
    <property type="protein sequence ID" value="CAL1572489.1"/>
    <property type="molecule type" value="Genomic_DNA"/>
</dbReference>
<evidence type="ECO:0000313" key="3">
    <source>
        <dbReference type="Proteomes" id="UP001497482"/>
    </source>
</evidence>
<organism evidence="2 3">
    <name type="scientific">Knipowitschia caucasica</name>
    <name type="common">Caucasian dwarf goby</name>
    <name type="synonym">Pomatoschistus caucasicus</name>
    <dbReference type="NCBI Taxonomy" id="637954"/>
    <lineage>
        <taxon>Eukaryota</taxon>
        <taxon>Metazoa</taxon>
        <taxon>Chordata</taxon>
        <taxon>Craniata</taxon>
        <taxon>Vertebrata</taxon>
        <taxon>Euteleostomi</taxon>
        <taxon>Actinopterygii</taxon>
        <taxon>Neopterygii</taxon>
        <taxon>Teleostei</taxon>
        <taxon>Neoteleostei</taxon>
        <taxon>Acanthomorphata</taxon>
        <taxon>Gobiaria</taxon>
        <taxon>Gobiiformes</taxon>
        <taxon>Gobioidei</taxon>
        <taxon>Gobiidae</taxon>
        <taxon>Gobiinae</taxon>
        <taxon>Knipowitschia</taxon>
    </lineage>
</organism>
<proteinExistence type="predicted"/>
<feature type="region of interest" description="Disordered" evidence="1">
    <location>
        <begin position="111"/>
        <end position="131"/>
    </location>
</feature>
<evidence type="ECO:0000313" key="2">
    <source>
        <dbReference type="EMBL" id="CAL1572489.1"/>
    </source>
</evidence>
<sequence length="176" mass="19443">MDITVRTDLAWFELLKPSECEIGRLCTRIIVSRSNSENSAQTRPRPPPRTERISSSRQCTCPDAVDAVRTISTDSTPPTPPLPLHRLTSRAVQFYLHRPLISTMAAHSLPIEEDRQKRESGDGGKKAEGDAWSRTACTRHCVEEVSSPLLPLPHPSASQDLAGEVIKAVWAPSQLL</sequence>
<gene>
    <name evidence="2" type="ORF">KC01_LOCUS4522</name>
</gene>
<accession>A0AAV2J4M5</accession>
<evidence type="ECO:0000256" key="1">
    <source>
        <dbReference type="SAM" id="MobiDB-lite"/>
    </source>
</evidence>
<keyword evidence="3" id="KW-1185">Reference proteome</keyword>